<keyword evidence="4" id="KW-1185">Reference proteome</keyword>
<proteinExistence type="predicted"/>
<feature type="region of interest" description="Disordered" evidence="1">
    <location>
        <begin position="376"/>
        <end position="448"/>
    </location>
</feature>
<evidence type="ECO:0000256" key="1">
    <source>
        <dbReference type="SAM" id="MobiDB-lite"/>
    </source>
</evidence>
<name>A0A8H6D8N3_9HYPO</name>
<feature type="compositionally biased region" description="Basic and acidic residues" evidence="1">
    <location>
        <begin position="1243"/>
        <end position="1267"/>
    </location>
</feature>
<evidence type="ECO:0000256" key="2">
    <source>
        <dbReference type="SAM" id="SignalP"/>
    </source>
</evidence>
<dbReference type="Proteomes" id="UP000532311">
    <property type="component" value="Unassembled WGS sequence"/>
</dbReference>
<feature type="compositionally biased region" description="Basic and acidic residues" evidence="1">
    <location>
        <begin position="500"/>
        <end position="512"/>
    </location>
</feature>
<organism evidence="3 4">
    <name type="scientific">Fusarium globosum</name>
    <dbReference type="NCBI Taxonomy" id="78864"/>
    <lineage>
        <taxon>Eukaryota</taxon>
        <taxon>Fungi</taxon>
        <taxon>Dikarya</taxon>
        <taxon>Ascomycota</taxon>
        <taxon>Pezizomycotina</taxon>
        <taxon>Sordariomycetes</taxon>
        <taxon>Hypocreomycetidae</taxon>
        <taxon>Hypocreales</taxon>
        <taxon>Nectriaceae</taxon>
        <taxon>Fusarium</taxon>
        <taxon>Fusarium fujikuroi species complex</taxon>
    </lineage>
</organism>
<feature type="compositionally biased region" description="Basic residues" evidence="1">
    <location>
        <begin position="56"/>
        <end position="66"/>
    </location>
</feature>
<feature type="compositionally biased region" description="Basic and acidic residues" evidence="1">
    <location>
        <begin position="566"/>
        <end position="579"/>
    </location>
</feature>
<evidence type="ECO:0000313" key="4">
    <source>
        <dbReference type="Proteomes" id="UP000532311"/>
    </source>
</evidence>
<feature type="compositionally biased region" description="Basic and acidic residues" evidence="1">
    <location>
        <begin position="321"/>
        <end position="342"/>
    </location>
</feature>
<feature type="region of interest" description="Disordered" evidence="1">
    <location>
        <begin position="1233"/>
        <end position="1267"/>
    </location>
</feature>
<feature type="signal peptide" evidence="2">
    <location>
        <begin position="1"/>
        <end position="18"/>
    </location>
</feature>
<feature type="compositionally biased region" description="Basic and acidic residues" evidence="1">
    <location>
        <begin position="474"/>
        <end position="488"/>
    </location>
</feature>
<feature type="region of interest" description="Disordered" evidence="1">
    <location>
        <begin position="212"/>
        <end position="239"/>
    </location>
</feature>
<feature type="compositionally biased region" description="Basic and acidic residues" evidence="1">
    <location>
        <begin position="400"/>
        <end position="448"/>
    </location>
</feature>
<sequence>MKLADTILVALQASMGLALVLPSDDMKKALTQHKKNDAEPDEKKFHGYETITKITSHRYFRVKDHKNHHEEKKHDDDDTDDDDDDDGKEEHVNQPQKAKEKHNNDDDDHKEHHSHDFKKKQHDEEDDDKDEDKNKNKNKKEKPKLIFPTEEFKKAKKKHEEEFPRLKDHAWETPKSDDKSKSLEDAVEKIKKETKQKLPFENIVLETPKRYNKHRNEEKQVKEDKKEQTNSRDGKMYSFIHRNGMDVKRDIDINIHAPTYKIYHNSDKKHGHGDAELIKIFHVSSEESTHETKDHKYKHDGEQKHKEPTKEHHSFPKSHHKNVESKNYDGHDKGHFGSEKKYPQSSKGRNQTQGHRHTPVVQVTKKILELIGPLLKKENGSHGSSKKPSHQYKSYPSHVYSDKGRPSPHDNRYPDNQNTHHGDKPKNGHEKSDQAEKEKIKEKEKNDALRRIIESLADLLAKKEAPKHHLKKTHPSEDDHDSHHESEKKHHSHKRPSYPYKEHAEYKHDDNKKHAKLSQDSSSHYEPGYNHEEVDSHHAKKQNAYYHDHEDSKKGQYSHNKPISQYEKKINDKHDDENNYIKVIKDRVSQHKPTLHNEKPDHHHHGKDNEHPKRPEPHHNHQEAEHHGDSKKSEDYYPYNKPKHQFEEQSKHNHDDDNERGPFYQRVKMDRKPINYFPKSGHHKDHEDETKAYKDHQSRLETHIKRSSNLVPKLNTTQILNLEALSPQDRKRIAMGLPLDSQTRKEFGEFKDCTPKLITKLNVMYARIVDDPKYAPFIKYLNTERKFRNRKRSASVLTPEMLAKIEAMPPMMRTLAADQLDFGPELKKEFVKGGKLSPGLIRKLEKEYERIAKNPKYKKILEKLKSNGKRAAPNPPPPKIPNEMLKKIEAMDPILRRFLAEKLDLPAKLTDEFVDCGKLDQAMIHKINWEYARIHKDPKYKKILQEFNTKSKRSKGQDENTKDELIALTDDEKEKVAKPKEKVEADEPQRLTEQQLAVLAKMPKLHRREVAKKIGMPKDLTKWFVKTKKFTGENLERLNEEWIRVQLDPKYEDVVKSLKHLAVKGNNKARKDKIRKRSVHQLTEKELERVLKLDKYERQALARRLGLDQSLAREFINASKPNTDLLEKLNEAVSKSVGTPQYQELLKLVGKEFPKPKNEELKLESIKKEVRLEIAKSLDFDEFTRDEFLEAKELKGRLLDKVTKYWGVKRMKNAEQGKDDIKHSEVINKLLGSALDKAGQPGDDLRSKGTDGKKLTEAEQKMKDKLEKTKENGWCDEFVSELEDAWGPKKEKEGN</sequence>
<feature type="compositionally biased region" description="Basic and acidic residues" evidence="1">
    <location>
        <begin position="593"/>
        <end position="635"/>
    </location>
</feature>
<gene>
    <name evidence="3" type="ORF">FGLOB1_6380</name>
</gene>
<feature type="region of interest" description="Disordered" evidence="1">
    <location>
        <begin position="460"/>
        <end position="579"/>
    </location>
</feature>
<feature type="compositionally biased region" description="Basic and acidic residues" evidence="1">
    <location>
        <begin position="214"/>
        <end position="235"/>
    </location>
</feature>
<feature type="compositionally biased region" description="Basic and acidic residues" evidence="1">
    <location>
        <begin position="150"/>
        <end position="183"/>
    </location>
</feature>
<feature type="compositionally biased region" description="Acidic residues" evidence="1">
    <location>
        <begin position="77"/>
        <end position="87"/>
    </location>
</feature>
<feature type="compositionally biased region" description="Basic and acidic residues" evidence="1">
    <location>
        <begin position="67"/>
        <end position="76"/>
    </location>
</feature>
<feature type="compositionally biased region" description="Basic and acidic residues" evidence="1">
    <location>
        <begin position="88"/>
        <end position="114"/>
    </location>
</feature>
<keyword evidence="2" id="KW-0732">Signal</keyword>
<feature type="compositionally biased region" description="Basic and acidic residues" evidence="1">
    <location>
        <begin position="284"/>
        <end position="314"/>
    </location>
</feature>
<feature type="region of interest" description="Disordered" evidence="1">
    <location>
        <begin position="56"/>
        <end position="183"/>
    </location>
</feature>
<feature type="region of interest" description="Disordered" evidence="1">
    <location>
        <begin position="593"/>
        <end position="640"/>
    </location>
</feature>
<evidence type="ECO:0000313" key="3">
    <source>
        <dbReference type="EMBL" id="KAF5708491.1"/>
    </source>
</evidence>
<dbReference type="EMBL" id="JAAQPF010000268">
    <property type="protein sequence ID" value="KAF5708491.1"/>
    <property type="molecule type" value="Genomic_DNA"/>
</dbReference>
<accession>A0A8H6D8N3</accession>
<feature type="region of interest" description="Disordered" evidence="1">
    <location>
        <begin position="284"/>
        <end position="362"/>
    </location>
</feature>
<reference evidence="3 4" key="1">
    <citation type="submission" date="2020-05" db="EMBL/GenBank/DDBJ databases">
        <title>Identification and distribution of gene clusters putatively required for synthesis of sphingolipid metabolism inhibitors in phylogenetically diverse species of the filamentous fungus Fusarium.</title>
        <authorList>
            <person name="Kim H.-S."/>
            <person name="Busman M."/>
            <person name="Brown D.W."/>
            <person name="Divon H."/>
            <person name="Uhlig S."/>
            <person name="Proctor R.H."/>
        </authorList>
    </citation>
    <scope>NUCLEOTIDE SEQUENCE [LARGE SCALE GENOMIC DNA]</scope>
    <source>
        <strain evidence="3 4">NRRL 26131</strain>
    </source>
</reference>
<feature type="compositionally biased region" description="Polar residues" evidence="1">
    <location>
        <begin position="343"/>
        <end position="353"/>
    </location>
</feature>
<feature type="chain" id="PRO_5034106426" evidence="2">
    <location>
        <begin position="19"/>
        <end position="1295"/>
    </location>
</feature>
<protein>
    <submittedName>
        <fullName evidence="3">Uncharacterized protein</fullName>
    </submittedName>
</protein>
<comment type="caution">
    <text evidence="3">The sequence shown here is derived from an EMBL/GenBank/DDBJ whole genome shotgun (WGS) entry which is preliminary data.</text>
</comment>